<comment type="caution">
    <text evidence="1">The sequence shown here is derived from an EMBL/GenBank/DDBJ whole genome shotgun (WGS) entry which is preliminary data.</text>
</comment>
<dbReference type="OrthoDB" id="775972at2759"/>
<dbReference type="AlphaFoldDB" id="A0A401PAT4"/>
<accession>A0A401PAT4</accession>
<reference evidence="1 2" key="1">
    <citation type="journal article" date="2018" name="Nat. Ecol. Evol.">
        <title>Shark genomes provide insights into elasmobranch evolution and the origin of vertebrates.</title>
        <authorList>
            <person name="Hara Y"/>
            <person name="Yamaguchi K"/>
            <person name="Onimaru K"/>
            <person name="Kadota M"/>
            <person name="Koyanagi M"/>
            <person name="Keeley SD"/>
            <person name="Tatsumi K"/>
            <person name="Tanaka K"/>
            <person name="Motone F"/>
            <person name="Kageyama Y"/>
            <person name="Nozu R"/>
            <person name="Adachi N"/>
            <person name="Nishimura O"/>
            <person name="Nakagawa R"/>
            <person name="Tanegashima C"/>
            <person name="Kiyatake I"/>
            <person name="Matsumoto R"/>
            <person name="Murakumo K"/>
            <person name="Nishida K"/>
            <person name="Terakita A"/>
            <person name="Kuratani S"/>
            <person name="Sato K"/>
            <person name="Hyodo S Kuraku.S."/>
        </authorList>
    </citation>
    <scope>NUCLEOTIDE SEQUENCE [LARGE SCALE GENOMIC DNA]</scope>
</reference>
<evidence type="ECO:0000313" key="1">
    <source>
        <dbReference type="EMBL" id="GCB70227.1"/>
    </source>
</evidence>
<name>A0A401PAT4_SCYTO</name>
<dbReference type="OMA" id="VERMCYF"/>
<dbReference type="EMBL" id="BFAA01006102">
    <property type="protein sequence ID" value="GCB70227.1"/>
    <property type="molecule type" value="Genomic_DNA"/>
</dbReference>
<sequence length="117" mass="13937">MPFFGRLDAFDLTIEDWSQYVERMCYFFQANKIMKDEKKLVILLSACGPSAFAIIRSLTYPNMLDMIPFQELTELMEKHYDPKPPLILRRYRFYTTKREDRVSHKFLDLPEKAGGKM</sequence>
<dbReference type="Proteomes" id="UP000288216">
    <property type="component" value="Unassembled WGS sequence"/>
</dbReference>
<dbReference type="STRING" id="75743.A0A401PAT4"/>
<gene>
    <name evidence="1" type="ORF">scyTo_0012574</name>
</gene>
<keyword evidence="2" id="KW-1185">Reference proteome</keyword>
<organism evidence="1 2">
    <name type="scientific">Scyliorhinus torazame</name>
    <name type="common">Cloudy catshark</name>
    <name type="synonym">Catulus torazame</name>
    <dbReference type="NCBI Taxonomy" id="75743"/>
    <lineage>
        <taxon>Eukaryota</taxon>
        <taxon>Metazoa</taxon>
        <taxon>Chordata</taxon>
        <taxon>Craniata</taxon>
        <taxon>Vertebrata</taxon>
        <taxon>Chondrichthyes</taxon>
        <taxon>Elasmobranchii</taxon>
        <taxon>Galeomorphii</taxon>
        <taxon>Galeoidea</taxon>
        <taxon>Carcharhiniformes</taxon>
        <taxon>Scyliorhinidae</taxon>
        <taxon>Scyliorhinus</taxon>
    </lineage>
</organism>
<protein>
    <submittedName>
        <fullName evidence="1">Uncharacterized protein</fullName>
    </submittedName>
</protein>
<evidence type="ECO:0000313" key="2">
    <source>
        <dbReference type="Proteomes" id="UP000288216"/>
    </source>
</evidence>
<proteinExistence type="predicted"/>